<dbReference type="PANTHER" id="PTHR12409:SF0">
    <property type="entry name" value="PREFOLDIN SUBUNIT 3"/>
    <property type="match status" value="1"/>
</dbReference>
<comment type="subunit">
    <text evidence="3">Heterohexamer of two PFD-alpha type and four PFD-beta type subunits.</text>
</comment>
<dbReference type="EMBL" id="OC986271">
    <property type="protein sequence ID" value="CAG4642926.1"/>
    <property type="molecule type" value="Genomic_DNA"/>
</dbReference>
<dbReference type="AlphaFoldDB" id="A0A9N6WU63"/>
<dbReference type="FunFam" id="1.10.287.370:FF:000001">
    <property type="entry name" value="Prefoldin subunit 3"/>
    <property type="match status" value="1"/>
</dbReference>
<reference evidence="4" key="1">
    <citation type="submission" date="2021-04" db="EMBL/GenBank/DDBJ databases">
        <authorList>
            <person name="Cornetti L."/>
        </authorList>
    </citation>
    <scope>NUCLEOTIDE SEQUENCE</scope>
</reference>
<dbReference type="GO" id="GO:0006457">
    <property type="term" value="P:protein folding"/>
    <property type="evidence" value="ECO:0007669"/>
    <property type="project" value="UniProtKB-UniRule"/>
</dbReference>
<dbReference type="InterPro" id="IPR009053">
    <property type="entry name" value="Prefoldin"/>
</dbReference>
<dbReference type="GO" id="GO:0007017">
    <property type="term" value="P:microtubule-based process"/>
    <property type="evidence" value="ECO:0007669"/>
    <property type="project" value="TreeGrafter"/>
</dbReference>
<comment type="similarity">
    <text evidence="1 3">Belongs to the prefoldin subunit alpha family.</text>
</comment>
<proteinExistence type="inferred from homology"/>
<dbReference type="PANTHER" id="PTHR12409">
    <property type="entry name" value="PREFOLDIN SUBUNIT 3"/>
    <property type="match status" value="1"/>
</dbReference>
<gene>
    <name evidence="4" type="primary">EOG090X0IRH</name>
</gene>
<evidence type="ECO:0000313" key="4">
    <source>
        <dbReference type="EMBL" id="CAG4642926.1"/>
    </source>
</evidence>
<organism evidence="4">
    <name type="scientific">Evadne anonyx</name>
    <dbReference type="NCBI Taxonomy" id="141404"/>
    <lineage>
        <taxon>Eukaryota</taxon>
        <taxon>Metazoa</taxon>
        <taxon>Ecdysozoa</taxon>
        <taxon>Arthropoda</taxon>
        <taxon>Crustacea</taxon>
        <taxon>Branchiopoda</taxon>
        <taxon>Diplostraca</taxon>
        <taxon>Cladocera</taxon>
        <taxon>Onychopoda</taxon>
        <taxon>Podonidae</taxon>
        <taxon>Evadne</taxon>
    </lineage>
</organism>
<dbReference type="Gene3D" id="1.10.287.370">
    <property type="match status" value="1"/>
</dbReference>
<dbReference type="Pfam" id="PF02996">
    <property type="entry name" value="Prefoldin"/>
    <property type="match status" value="1"/>
</dbReference>
<accession>A0A9N6WU63</accession>
<dbReference type="GO" id="GO:0007021">
    <property type="term" value="P:tubulin complex assembly"/>
    <property type="evidence" value="ECO:0007669"/>
    <property type="project" value="TreeGrafter"/>
</dbReference>
<keyword evidence="2 3" id="KW-0143">Chaperone</keyword>
<dbReference type="InterPro" id="IPR016655">
    <property type="entry name" value="PFD3"/>
</dbReference>
<dbReference type="GO" id="GO:0016272">
    <property type="term" value="C:prefoldin complex"/>
    <property type="evidence" value="ECO:0007669"/>
    <property type="project" value="UniProtKB-UniRule"/>
</dbReference>
<comment type="function">
    <text evidence="3">Binds specifically to cytosolic chaperonin (c-CPN) and transfers target proteins to it. Binds to nascent polypeptide chain and promotes folding in an environment in which there are many competing pathways for nonnative proteins.</text>
</comment>
<dbReference type="InterPro" id="IPR004127">
    <property type="entry name" value="Prefoldin_subunit_alpha"/>
</dbReference>
<dbReference type="GO" id="GO:0015631">
    <property type="term" value="F:tubulin binding"/>
    <property type="evidence" value="ECO:0007669"/>
    <property type="project" value="TreeGrafter"/>
</dbReference>
<evidence type="ECO:0000256" key="2">
    <source>
        <dbReference type="ARBA" id="ARBA00023186"/>
    </source>
</evidence>
<dbReference type="GO" id="GO:0005737">
    <property type="term" value="C:cytoplasm"/>
    <property type="evidence" value="ECO:0007669"/>
    <property type="project" value="TreeGrafter"/>
</dbReference>
<name>A0A9N6WU63_9CRUS</name>
<protein>
    <recommendedName>
        <fullName evidence="3">Prefoldin subunit 3</fullName>
    </recommendedName>
</protein>
<sequence length="185" mass="21127">MAADSACELPAGKKSFAGIPEATFVDDVDHFMKSCEGVEGVLRQLDEQHGKYKFMELNLLARKKKLKSQIPDIQKSLDMIDVLEAKKATNEQIDTQFLLSDLLYSRAVIEPTDNVCLWLGANVMLEYTLKDAQTLLKKNHDSAKKNLGQVHHDLDFLRDQMTTTEVNMARLYNWDVKRRQAQNLK</sequence>
<dbReference type="SUPFAM" id="SSF46579">
    <property type="entry name" value="Prefoldin"/>
    <property type="match status" value="1"/>
</dbReference>
<evidence type="ECO:0000256" key="1">
    <source>
        <dbReference type="ARBA" id="ARBA00010048"/>
    </source>
</evidence>
<dbReference type="PIRSF" id="PIRSF016396">
    <property type="entry name" value="Prefoldin_subunit_3"/>
    <property type="match status" value="1"/>
</dbReference>
<dbReference type="CDD" id="cd23156">
    <property type="entry name" value="Prefoldin_3"/>
    <property type="match status" value="1"/>
</dbReference>
<evidence type="ECO:0000256" key="3">
    <source>
        <dbReference type="PIRNR" id="PIRNR016396"/>
    </source>
</evidence>